<protein>
    <submittedName>
        <fullName evidence="1">Uncharacterized protein</fullName>
    </submittedName>
</protein>
<dbReference type="EMBL" id="CAJNOM010007579">
    <property type="protein sequence ID" value="CAF1676130.1"/>
    <property type="molecule type" value="Genomic_DNA"/>
</dbReference>
<feature type="non-terminal residue" evidence="1">
    <location>
        <position position="1"/>
    </location>
</feature>
<evidence type="ECO:0000313" key="3">
    <source>
        <dbReference type="Proteomes" id="UP000663832"/>
    </source>
</evidence>
<proteinExistence type="predicted"/>
<accession>A0A815ZRQ5</accession>
<reference evidence="1" key="1">
    <citation type="submission" date="2021-02" db="EMBL/GenBank/DDBJ databases">
        <authorList>
            <person name="Nowell W R."/>
        </authorList>
    </citation>
    <scope>NUCLEOTIDE SEQUENCE</scope>
</reference>
<evidence type="ECO:0000313" key="2">
    <source>
        <dbReference type="EMBL" id="CAF1676130.1"/>
    </source>
</evidence>
<dbReference type="OrthoDB" id="416454at2759"/>
<dbReference type="Proteomes" id="UP000663832">
    <property type="component" value="Unassembled WGS sequence"/>
</dbReference>
<dbReference type="AlphaFoldDB" id="A0A815ZRQ5"/>
<comment type="caution">
    <text evidence="1">The sequence shown here is derived from an EMBL/GenBank/DDBJ whole genome shotgun (WGS) entry which is preliminary data.</text>
</comment>
<dbReference type="Proteomes" id="UP000663877">
    <property type="component" value="Unassembled WGS sequence"/>
</dbReference>
<evidence type="ECO:0000313" key="4">
    <source>
        <dbReference type="Proteomes" id="UP000663877"/>
    </source>
</evidence>
<dbReference type="EMBL" id="CAJNOI010007148">
    <property type="protein sequence ID" value="CAF1585712.1"/>
    <property type="molecule type" value="Genomic_DNA"/>
</dbReference>
<organism evidence="1 4">
    <name type="scientific">Adineta steineri</name>
    <dbReference type="NCBI Taxonomy" id="433720"/>
    <lineage>
        <taxon>Eukaryota</taxon>
        <taxon>Metazoa</taxon>
        <taxon>Spiralia</taxon>
        <taxon>Gnathifera</taxon>
        <taxon>Rotifera</taxon>
        <taxon>Eurotatoria</taxon>
        <taxon>Bdelloidea</taxon>
        <taxon>Adinetida</taxon>
        <taxon>Adinetidae</taxon>
        <taxon>Adineta</taxon>
    </lineage>
</organism>
<gene>
    <name evidence="1" type="ORF">BJG266_LOCUS49141</name>
    <name evidence="2" type="ORF">QVE165_LOCUS66222</name>
</gene>
<evidence type="ECO:0000313" key="1">
    <source>
        <dbReference type="EMBL" id="CAF1585712.1"/>
    </source>
</evidence>
<name>A0A815ZRQ5_9BILA</name>
<keyword evidence="3" id="KW-1185">Reference proteome</keyword>
<sequence length="78" mass="8803">VSFWSKAKRFIKPTSFSLNGFIVSSGAIVNDSIGMCDIAADFYEDFFRRSDNIVRPHPYVDAPLLDFDNKDDPIPEVS</sequence>